<dbReference type="Pfam" id="PF01694">
    <property type="entry name" value="Rhomboid"/>
    <property type="match status" value="1"/>
</dbReference>
<keyword evidence="3 5" id="KW-1133">Transmembrane helix</keyword>
<organism evidence="7">
    <name type="scientific">hydrothermal vent metagenome</name>
    <dbReference type="NCBI Taxonomy" id="652676"/>
    <lineage>
        <taxon>unclassified sequences</taxon>
        <taxon>metagenomes</taxon>
        <taxon>ecological metagenomes</taxon>
    </lineage>
</organism>
<evidence type="ECO:0000256" key="5">
    <source>
        <dbReference type="SAM" id="Phobius"/>
    </source>
</evidence>
<dbReference type="PANTHER" id="PTHR43066">
    <property type="entry name" value="RHOMBOID-RELATED PROTEIN"/>
    <property type="match status" value="1"/>
</dbReference>
<dbReference type="NCBIfam" id="TIGR03902">
    <property type="entry name" value="rhom_GG_sort"/>
    <property type="match status" value="1"/>
</dbReference>
<sequence>MFSSLANYFKIYPPLEGGGIFRKVPWITLGLSGIMIALYGMGQNMFDLLVLDKEALRHGELWRFFTGHFVHFNFDHILWDLLAFLILGTVIELHHRRYLIFSLLVSCVVVSLWICFGTTISAYCGLSGALSGLLVIAAMIQWKKSHNKIFIYVVLATIGKIIFELMTQQTIFTNLSSKAVPTAHAAGFVAGFICLFFENIKIKREKIYANKIE</sequence>
<dbReference type="Gene3D" id="1.20.1540.10">
    <property type="entry name" value="Rhomboid-like"/>
    <property type="match status" value="1"/>
</dbReference>
<evidence type="ECO:0000256" key="3">
    <source>
        <dbReference type="ARBA" id="ARBA00022989"/>
    </source>
</evidence>
<dbReference type="InterPro" id="IPR023826">
    <property type="entry name" value="Rhom-like_SP_proteobac"/>
</dbReference>
<dbReference type="PANTHER" id="PTHR43066:SF11">
    <property type="entry name" value="PEPTIDASE S54 RHOMBOID DOMAIN-CONTAINING PROTEIN"/>
    <property type="match status" value="1"/>
</dbReference>
<evidence type="ECO:0000256" key="4">
    <source>
        <dbReference type="ARBA" id="ARBA00023136"/>
    </source>
</evidence>
<dbReference type="InterPro" id="IPR035952">
    <property type="entry name" value="Rhomboid-like_sf"/>
</dbReference>
<evidence type="ECO:0000259" key="6">
    <source>
        <dbReference type="Pfam" id="PF01694"/>
    </source>
</evidence>
<dbReference type="SUPFAM" id="SSF144091">
    <property type="entry name" value="Rhomboid-like"/>
    <property type="match status" value="1"/>
</dbReference>
<dbReference type="GO" id="GO:0004252">
    <property type="term" value="F:serine-type endopeptidase activity"/>
    <property type="evidence" value="ECO:0007669"/>
    <property type="project" value="InterPro"/>
</dbReference>
<name>A0A3B1DIM7_9ZZZZ</name>
<protein>
    <recommendedName>
        <fullName evidence="6">Peptidase S54 rhomboid domain-containing protein</fullName>
    </recommendedName>
</protein>
<reference evidence="7" key="1">
    <citation type="submission" date="2018-06" db="EMBL/GenBank/DDBJ databases">
        <authorList>
            <person name="Zhirakovskaya E."/>
        </authorList>
    </citation>
    <scope>NUCLEOTIDE SEQUENCE</scope>
</reference>
<dbReference type="AlphaFoldDB" id="A0A3B1DIM7"/>
<gene>
    <name evidence="7" type="ORF">MNBD_UNCLBAC01-94</name>
</gene>
<feature type="transmembrane region" description="Helical" evidence="5">
    <location>
        <begin position="98"/>
        <end position="114"/>
    </location>
</feature>
<dbReference type="InterPro" id="IPR022764">
    <property type="entry name" value="Peptidase_S54_rhomboid_dom"/>
</dbReference>
<dbReference type="EMBL" id="UOGJ01000001">
    <property type="protein sequence ID" value="VAX34790.1"/>
    <property type="molecule type" value="Genomic_DNA"/>
</dbReference>
<feature type="transmembrane region" description="Helical" evidence="5">
    <location>
        <begin position="20"/>
        <end position="41"/>
    </location>
</feature>
<keyword evidence="4 5" id="KW-0472">Membrane</keyword>
<feature type="transmembrane region" description="Helical" evidence="5">
    <location>
        <begin position="179"/>
        <end position="197"/>
    </location>
</feature>
<feature type="transmembrane region" description="Helical" evidence="5">
    <location>
        <begin position="61"/>
        <end position="86"/>
    </location>
</feature>
<feature type="domain" description="Peptidase S54 rhomboid" evidence="6">
    <location>
        <begin position="59"/>
        <end position="196"/>
    </location>
</feature>
<evidence type="ECO:0000256" key="2">
    <source>
        <dbReference type="ARBA" id="ARBA00022692"/>
    </source>
</evidence>
<keyword evidence="2 5" id="KW-0812">Transmembrane</keyword>
<feature type="transmembrane region" description="Helical" evidence="5">
    <location>
        <begin position="120"/>
        <end position="142"/>
    </location>
</feature>
<dbReference type="GO" id="GO:0016020">
    <property type="term" value="C:membrane"/>
    <property type="evidence" value="ECO:0007669"/>
    <property type="project" value="UniProtKB-SubCell"/>
</dbReference>
<accession>A0A3B1DIM7</accession>
<feature type="transmembrane region" description="Helical" evidence="5">
    <location>
        <begin position="149"/>
        <end position="167"/>
    </location>
</feature>
<evidence type="ECO:0000256" key="1">
    <source>
        <dbReference type="ARBA" id="ARBA00004141"/>
    </source>
</evidence>
<evidence type="ECO:0000313" key="7">
    <source>
        <dbReference type="EMBL" id="VAX34790.1"/>
    </source>
</evidence>
<proteinExistence type="predicted"/>
<comment type="subcellular location">
    <subcellularLocation>
        <location evidence="1">Membrane</location>
        <topology evidence="1">Multi-pass membrane protein</topology>
    </subcellularLocation>
</comment>